<dbReference type="RefSeq" id="WP_353714615.1">
    <property type="nucleotide sequence ID" value="NZ_CP159307.1"/>
</dbReference>
<dbReference type="Pfam" id="PF01863">
    <property type="entry name" value="YgjP-like"/>
    <property type="match status" value="1"/>
</dbReference>
<dbReference type="CDD" id="cd07344">
    <property type="entry name" value="M48_yhfN_like"/>
    <property type="match status" value="1"/>
</dbReference>
<evidence type="ECO:0000259" key="1">
    <source>
        <dbReference type="Pfam" id="PF01863"/>
    </source>
</evidence>
<gene>
    <name evidence="2" type="ORF">ABV300_00420</name>
</gene>
<dbReference type="InterPro" id="IPR053136">
    <property type="entry name" value="UTP_pyrophosphatase-like"/>
</dbReference>
<dbReference type="EC" id="3.4.-.-" evidence="2"/>
<name>A0AAU8GAE1_9CHLR</name>
<protein>
    <submittedName>
        <fullName evidence="2">SprT family zinc-dependent metalloprotease</fullName>
        <ecNumber evidence="2">3.4.-.-</ecNumber>
    </submittedName>
</protein>
<keyword evidence="2" id="KW-0378">Hydrolase</keyword>
<dbReference type="AlphaFoldDB" id="A0AAU8GAE1"/>
<organism evidence="2">
    <name type="scientific">Dehalogenimonas sp. 4OHTPN</name>
    <dbReference type="NCBI Taxonomy" id="3166643"/>
    <lineage>
        <taxon>Bacteria</taxon>
        <taxon>Bacillati</taxon>
        <taxon>Chloroflexota</taxon>
        <taxon>Dehalococcoidia</taxon>
        <taxon>Dehalococcoidales</taxon>
        <taxon>Dehalococcoidaceae</taxon>
        <taxon>Dehalogenimonas</taxon>
    </lineage>
</organism>
<feature type="domain" description="YgjP-like metallopeptidase" evidence="1">
    <location>
        <begin position="2"/>
        <end position="200"/>
    </location>
</feature>
<dbReference type="PANTHER" id="PTHR30399:SF1">
    <property type="entry name" value="UTP PYROPHOSPHATASE"/>
    <property type="match status" value="1"/>
</dbReference>
<dbReference type="InterPro" id="IPR002725">
    <property type="entry name" value="YgjP-like_metallopeptidase"/>
</dbReference>
<dbReference type="Gene3D" id="3.30.2010.10">
    <property type="entry name" value="Metalloproteases ('zincins'), catalytic domain"/>
    <property type="match status" value="1"/>
</dbReference>
<sequence length="207" mass="23929">MAIEIKADGVVVVRAPRRVQPGLIAGFVKRHADWIALKQAEITQRPRAEPKGFVEGEDFLFLGQTCRLHFVEAGVPKIDFNGHIQLPRAKESQARDLIEDWYRAQARKVITQNIEQRVSEMGCRPSGLRITGARQRWGSCGIRGALNFNWRLVMAPPDIIDYIVVHEMAHLKFRGHGRQFWKFVEQFVPRYQEKRQWLSDNSVRMAI</sequence>
<keyword evidence="2" id="KW-0482">Metalloprotease</keyword>
<keyword evidence="2" id="KW-0645">Protease</keyword>
<evidence type="ECO:0000313" key="2">
    <source>
        <dbReference type="EMBL" id="XCH33374.1"/>
    </source>
</evidence>
<dbReference type="GO" id="GO:0008237">
    <property type="term" value="F:metallopeptidase activity"/>
    <property type="evidence" value="ECO:0007669"/>
    <property type="project" value="UniProtKB-KW"/>
</dbReference>
<dbReference type="EMBL" id="CP159307">
    <property type="protein sequence ID" value="XCH33374.1"/>
    <property type="molecule type" value="Genomic_DNA"/>
</dbReference>
<accession>A0AAU8GAE1</accession>
<dbReference type="PANTHER" id="PTHR30399">
    <property type="entry name" value="UNCHARACTERIZED PROTEIN YGJP"/>
    <property type="match status" value="1"/>
</dbReference>
<proteinExistence type="predicted"/>
<reference evidence="2" key="1">
    <citation type="submission" date="2024-06" db="EMBL/GenBank/DDBJ databases">
        <title>A Novel Isolate, Dehalogenimonas sp. Strain 4OHTPN, Dechlorinates Aromatic 4 Hydroxy chlorothalonil by a Novel Reductive Dehalogenase.</title>
        <authorList>
            <person name="Liu G."/>
        </authorList>
    </citation>
    <scope>NUCLEOTIDE SEQUENCE</scope>
    <source>
        <strain evidence="2">4OHTPN</strain>
    </source>
</reference>